<dbReference type="GO" id="GO:0006508">
    <property type="term" value="P:proteolysis"/>
    <property type="evidence" value="ECO:0007669"/>
    <property type="project" value="InterPro"/>
</dbReference>
<evidence type="ECO:0000259" key="2">
    <source>
        <dbReference type="PROSITE" id="PS50240"/>
    </source>
</evidence>
<evidence type="ECO:0000313" key="4">
    <source>
        <dbReference type="Proteomes" id="UP000747542"/>
    </source>
</evidence>
<dbReference type="Gene3D" id="2.40.10.10">
    <property type="entry name" value="Trypsin-like serine proteases"/>
    <property type="match status" value="1"/>
</dbReference>
<evidence type="ECO:0000313" key="3">
    <source>
        <dbReference type="EMBL" id="KAG7162082.1"/>
    </source>
</evidence>
<proteinExistence type="predicted"/>
<organism evidence="3 4">
    <name type="scientific">Homarus americanus</name>
    <name type="common">American lobster</name>
    <dbReference type="NCBI Taxonomy" id="6706"/>
    <lineage>
        <taxon>Eukaryota</taxon>
        <taxon>Metazoa</taxon>
        <taxon>Ecdysozoa</taxon>
        <taxon>Arthropoda</taxon>
        <taxon>Crustacea</taxon>
        <taxon>Multicrustacea</taxon>
        <taxon>Malacostraca</taxon>
        <taxon>Eumalacostraca</taxon>
        <taxon>Eucarida</taxon>
        <taxon>Decapoda</taxon>
        <taxon>Pleocyemata</taxon>
        <taxon>Astacidea</taxon>
        <taxon>Nephropoidea</taxon>
        <taxon>Nephropidae</taxon>
        <taxon>Homarus</taxon>
    </lineage>
</organism>
<keyword evidence="1" id="KW-1015">Disulfide bond</keyword>
<dbReference type="Proteomes" id="UP000747542">
    <property type="component" value="Unassembled WGS sequence"/>
</dbReference>
<keyword evidence="4" id="KW-1185">Reference proteome</keyword>
<dbReference type="GO" id="GO:0004252">
    <property type="term" value="F:serine-type endopeptidase activity"/>
    <property type="evidence" value="ECO:0007669"/>
    <property type="project" value="InterPro"/>
</dbReference>
<feature type="domain" description="Peptidase S1" evidence="2">
    <location>
        <begin position="1"/>
        <end position="207"/>
    </location>
</feature>
<dbReference type="InterPro" id="IPR001254">
    <property type="entry name" value="Trypsin_dom"/>
</dbReference>
<dbReference type="InterPro" id="IPR009003">
    <property type="entry name" value="Peptidase_S1_PA"/>
</dbReference>
<sequence>GAPLNAPRSKLSSDTSPAKEGEYPWHVAILSIKQEYLCGGVVVADRHVLTVAHCIQHLTARDILVRVGDYDLSTDSEKYPTYDVTVVSITTHPEYRRNTLKADISLIRVEYQLLSLPNVARVCFPNEVSTHDRQECYVPAWGFVEPAKGGWERYKNFSPVLRDSRFVIIDRTKCERQFRESKTLGSFFKLLQGFICCKGILQSDTCH</sequence>
<comment type="caution">
    <text evidence="3">The sequence shown here is derived from an EMBL/GenBank/DDBJ whole genome shotgun (WGS) entry which is preliminary data.</text>
</comment>
<dbReference type="FunFam" id="2.40.10.10:FF:000068">
    <property type="entry name" value="transmembrane protease serine 2"/>
    <property type="match status" value="1"/>
</dbReference>
<dbReference type="SUPFAM" id="SSF50494">
    <property type="entry name" value="Trypsin-like serine proteases"/>
    <property type="match status" value="1"/>
</dbReference>
<accession>A0A8J5MSM6</accession>
<evidence type="ECO:0000256" key="1">
    <source>
        <dbReference type="ARBA" id="ARBA00023157"/>
    </source>
</evidence>
<dbReference type="InterPro" id="IPR043504">
    <property type="entry name" value="Peptidase_S1_PA_chymotrypsin"/>
</dbReference>
<dbReference type="PANTHER" id="PTHR24258:SF142">
    <property type="entry name" value="PEPTIDASE S1 DOMAIN-CONTAINING PROTEIN"/>
    <property type="match status" value="1"/>
</dbReference>
<dbReference type="EMBL" id="JAHLQT010028013">
    <property type="protein sequence ID" value="KAG7162082.1"/>
    <property type="molecule type" value="Genomic_DNA"/>
</dbReference>
<gene>
    <name evidence="3" type="primary">PPAF2-L5</name>
    <name evidence="3" type="ORF">Hamer_G010737</name>
</gene>
<reference evidence="3" key="1">
    <citation type="journal article" date="2021" name="Sci. Adv.">
        <title>The American lobster genome reveals insights on longevity, neural, and immune adaptations.</title>
        <authorList>
            <person name="Polinski J.M."/>
            <person name="Zimin A.V."/>
            <person name="Clark K.F."/>
            <person name="Kohn A.B."/>
            <person name="Sadowski N."/>
            <person name="Timp W."/>
            <person name="Ptitsyn A."/>
            <person name="Khanna P."/>
            <person name="Romanova D.Y."/>
            <person name="Williams P."/>
            <person name="Greenwood S.J."/>
            <person name="Moroz L.L."/>
            <person name="Walt D.R."/>
            <person name="Bodnar A.G."/>
        </authorList>
    </citation>
    <scope>NUCLEOTIDE SEQUENCE</scope>
    <source>
        <strain evidence="3">GMGI-L3</strain>
    </source>
</reference>
<feature type="non-terminal residue" evidence="3">
    <location>
        <position position="207"/>
    </location>
</feature>
<dbReference type="SMART" id="SM00020">
    <property type="entry name" value="Tryp_SPc"/>
    <property type="match status" value="1"/>
</dbReference>
<dbReference type="AlphaFoldDB" id="A0A8J5MSM6"/>
<dbReference type="PANTHER" id="PTHR24258">
    <property type="entry name" value="SERINE PROTEASE-RELATED"/>
    <property type="match status" value="1"/>
</dbReference>
<protein>
    <submittedName>
        <fullName evidence="3">Phenoloxidase-activating factor 2-like 5</fullName>
    </submittedName>
</protein>
<dbReference type="PROSITE" id="PS50240">
    <property type="entry name" value="TRYPSIN_DOM"/>
    <property type="match status" value="1"/>
</dbReference>
<feature type="non-terminal residue" evidence="3">
    <location>
        <position position="1"/>
    </location>
</feature>
<name>A0A8J5MSM6_HOMAM</name>
<dbReference type="Pfam" id="PF00089">
    <property type="entry name" value="Trypsin"/>
    <property type="match status" value="1"/>
</dbReference>